<evidence type="ECO:0000313" key="18">
    <source>
        <dbReference type="Proteomes" id="UP000807469"/>
    </source>
</evidence>
<keyword evidence="4" id="KW-0336">GPI-anchor</keyword>
<comment type="catalytic activity">
    <reaction evidence="13">
        <text>[(1-&gt;4)-N-acetyl-beta-D-glucosaminyl](n) + n H2O = chitosan + n acetate</text>
        <dbReference type="Rhea" id="RHEA:10464"/>
        <dbReference type="Rhea" id="RHEA-COMP:9593"/>
        <dbReference type="Rhea" id="RHEA-COMP:9597"/>
        <dbReference type="ChEBI" id="CHEBI:15377"/>
        <dbReference type="ChEBI" id="CHEBI:17029"/>
        <dbReference type="ChEBI" id="CHEBI:30089"/>
        <dbReference type="ChEBI" id="CHEBI:57704"/>
        <dbReference type="EC" id="3.5.1.41"/>
    </reaction>
    <physiologicalReaction direction="left-to-right" evidence="13">
        <dbReference type="Rhea" id="RHEA:10465"/>
    </physiologicalReaction>
</comment>
<dbReference type="OrthoDB" id="407355at2759"/>
<dbReference type="SUPFAM" id="SSF88713">
    <property type="entry name" value="Glycoside hydrolase/deacetylase"/>
    <property type="match status" value="1"/>
</dbReference>
<feature type="signal peptide" evidence="15">
    <location>
        <begin position="1"/>
        <end position="27"/>
    </location>
</feature>
<evidence type="ECO:0000256" key="6">
    <source>
        <dbReference type="ARBA" id="ARBA00023136"/>
    </source>
</evidence>
<evidence type="ECO:0000256" key="3">
    <source>
        <dbReference type="ARBA" id="ARBA00022475"/>
    </source>
</evidence>
<keyword evidence="9" id="KW-0449">Lipoprotein</keyword>
<accession>A0A9P5YWV0</accession>
<keyword evidence="10" id="KW-0961">Cell wall biogenesis/degradation</keyword>
<dbReference type="InterPro" id="IPR050248">
    <property type="entry name" value="Polysacc_deacetylase_ArnD"/>
</dbReference>
<organism evidence="17 18">
    <name type="scientific">Pholiota conissans</name>
    <dbReference type="NCBI Taxonomy" id="109636"/>
    <lineage>
        <taxon>Eukaryota</taxon>
        <taxon>Fungi</taxon>
        <taxon>Dikarya</taxon>
        <taxon>Basidiomycota</taxon>
        <taxon>Agaricomycotina</taxon>
        <taxon>Agaricomycetes</taxon>
        <taxon>Agaricomycetidae</taxon>
        <taxon>Agaricales</taxon>
        <taxon>Agaricineae</taxon>
        <taxon>Strophariaceae</taxon>
        <taxon>Pholiota</taxon>
    </lineage>
</organism>
<dbReference type="PANTHER" id="PTHR10587">
    <property type="entry name" value="GLYCOSYL TRANSFERASE-RELATED"/>
    <property type="match status" value="1"/>
</dbReference>
<keyword evidence="15" id="KW-0732">Signal</keyword>
<evidence type="ECO:0000256" key="4">
    <source>
        <dbReference type="ARBA" id="ARBA00022622"/>
    </source>
</evidence>
<dbReference type="CDD" id="cd10952">
    <property type="entry name" value="CE4_MrCDA_like"/>
    <property type="match status" value="1"/>
</dbReference>
<keyword evidence="3" id="KW-1003">Cell membrane</keyword>
<gene>
    <name evidence="17" type="ORF">BDN70DRAFT_814190</name>
</gene>
<reference evidence="17" key="1">
    <citation type="submission" date="2020-11" db="EMBL/GenBank/DDBJ databases">
        <authorList>
            <consortium name="DOE Joint Genome Institute"/>
            <person name="Ahrendt S."/>
            <person name="Riley R."/>
            <person name="Andreopoulos W."/>
            <person name="Labutti K."/>
            <person name="Pangilinan J."/>
            <person name="Ruiz-Duenas F.J."/>
            <person name="Barrasa J.M."/>
            <person name="Sanchez-Garcia M."/>
            <person name="Camarero S."/>
            <person name="Miyauchi S."/>
            <person name="Serrano A."/>
            <person name="Linde D."/>
            <person name="Babiker R."/>
            <person name="Drula E."/>
            <person name="Ayuso-Fernandez I."/>
            <person name="Pacheco R."/>
            <person name="Padilla G."/>
            <person name="Ferreira P."/>
            <person name="Barriuso J."/>
            <person name="Kellner H."/>
            <person name="Castanera R."/>
            <person name="Alfaro M."/>
            <person name="Ramirez L."/>
            <person name="Pisabarro A.G."/>
            <person name="Kuo A."/>
            <person name="Tritt A."/>
            <person name="Lipzen A."/>
            <person name="He G."/>
            <person name="Yan M."/>
            <person name="Ng V."/>
            <person name="Cullen D."/>
            <person name="Martin F."/>
            <person name="Rosso M.-N."/>
            <person name="Henrissat B."/>
            <person name="Hibbett D."/>
            <person name="Martinez A.T."/>
            <person name="Grigoriev I.V."/>
        </authorList>
    </citation>
    <scope>NUCLEOTIDE SEQUENCE</scope>
    <source>
        <strain evidence="17">CIRM-BRFM 674</strain>
    </source>
</reference>
<evidence type="ECO:0000259" key="16">
    <source>
        <dbReference type="PROSITE" id="PS51677"/>
    </source>
</evidence>
<dbReference type="InterPro" id="IPR011330">
    <property type="entry name" value="Glyco_hydro/deAcase_b/a-brl"/>
</dbReference>
<dbReference type="GO" id="GO:0006032">
    <property type="term" value="P:chitin catabolic process"/>
    <property type="evidence" value="ECO:0007669"/>
    <property type="project" value="UniProtKB-KW"/>
</dbReference>
<comment type="subcellular location">
    <subcellularLocation>
        <location evidence="2">Cell membrane</location>
        <topology evidence="2">Lipid-anchor</topology>
        <topology evidence="2">GPI-anchor</topology>
    </subcellularLocation>
</comment>
<sequence length="424" mass="45630">MFSSFSTLRTILSLGALSVFLSQDVLADRTTEAGEAQVTDPNQECTPYGYPLVSSALATFPPVWEPATIVAGDTAAMAKWNSIQGSVPNIAPKGTLAGDFSSVHYSPTDPDCWWTFENCVTPKAPGLVPDIADMPEPQTLGYGFDDGPNCSHNAFYDYLTSQNQKATMFYIGSNVMDWPLEAQRAITDGHEICVHTWSHNYMTSFESQNAFAELYYTIKLVTGVTPTCWRPPFGDVDDRIRAIAKGLGLRTIIWKYDSDDWRFGSTPGVTQATVDGNYQSLIDLANKGTFATAGAIILTHELNAFTMSEAMKMYPLLKAAFKNIVPVGVGYNVTQPYVETNYTLPSFAQCITTATLNPNSTQTSNTTTVPSGQTAGSSTATGTSAPASTTSTTPKSAASSLRFSWSLWNLVVLAGSMAAGALLC</sequence>
<evidence type="ECO:0000256" key="1">
    <source>
        <dbReference type="ARBA" id="ARBA00001941"/>
    </source>
</evidence>
<keyword evidence="4" id="KW-0325">Glycoprotein</keyword>
<dbReference type="Gene3D" id="3.20.20.370">
    <property type="entry name" value="Glycoside hydrolase/deacetylase"/>
    <property type="match status" value="1"/>
</dbReference>
<evidence type="ECO:0000313" key="17">
    <source>
        <dbReference type="EMBL" id="KAF9475385.1"/>
    </source>
</evidence>
<protein>
    <recommendedName>
        <fullName evidence="12">chitin deacetylase</fullName>
        <ecNumber evidence="12">3.5.1.41</ecNumber>
    </recommendedName>
</protein>
<evidence type="ECO:0000256" key="12">
    <source>
        <dbReference type="ARBA" id="ARBA00024056"/>
    </source>
</evidence>
<dbReference type="GO" id="GO:0005886">
    <property type="term" value="C:plasma membrane"/>
    <property type="evidence" value="ECO:0007669"/>
    <property type="project" value="UniProtKB-SubCell"/>
</dbReference>
<evidence type="ECO:0000256" key="2">
    <source>
        <dbReference type="ARBA" id="ARBA00004609"/>
    </source>
</evidence>
<comment type="cofactor">
    <cofactor evidence="1">
        <name>Co(2+)</name>
        <dbReference type="ChEBI" id="CHEBI:48828"/>
    </cofactor>
</comment>
<dbReference type="PANTHER" id="PTHR10587:SF98">
    <property type="entry name" value="CHITIN DEACETYLASE"/>
    <property type="match status" value="1"/>
</dbReference>
<dbReference type="Pfam" id="PF01522">
    <property type="entry name" value="Polysacc_deac_1"/>
    <property type="match status" value="1"/>
</dbReference>
<keyword evidence="17" id="KW-0378">Hydrolase</keyword>
<dbReference type="GO" id="GO:0071555">
    <property type="term" value="P:cell wall organization"/>
    <property type="evidence" value="ECO:0007669"/>
    <property type="project" value="UniProtKB-KW"/>
</dbReference>
<evidence type="ECO:0000256" key="9">
    <source>
        <dbReference type="ARBA" id="ARBA00023288"/>
    </source>
</evidence>
<evidence type="ECO:0000256" key="13">
    <source>
        <dbReference type="ARBA" id="ARBA00048494"/>
    </source>
</evidence>
<name>A0A9P5YWV0_9AGAR</name>
<dbReference type="PROSITE" id="PS51677">
    <property type="entry name" value="NODB"/>
    <property type="match status" value="1"/>
</dbReference>
<keyword evidence="11" id="KW-0624">Polysaccharide degradation</keyword>
<evidence type="ECO:0000256" key="5">
    <source>
        <dbReference type="ARBA" id="ARBA00023024"/>
    </source>
</evidence>
<keyword evidence="18" id="KW-1185">Reference proteome</keyword>
<feature type="region of interest" description="Disordered" evidence="14">
    <location>
        <begin position="359"/>
        <end position="395"/>
    </location>
</feature>
<dbReference type="GO" id="GO:0009272">
    <property type="term" value="P:fungal-type cell wall biogenesis"/>
    <property type="evidence" value="ECO:0007669"/>
    <property type="project" value="UniProtKB-ARBA"/>
</dbReference>
<dbReference type="EMBL" id="MU155334">
    <property type="protein sequence ID" value="KAF9475385.1"/>
    <property type="molecule type" value="Genomic_DNA"/>
</dbReference>
<keyword evidence="5" id="KW-0146">Chitin degradation</keyword>
<keyword evidence="7" id="KW-0119">Carbohydrate metabolism</keyword>
<keyword evidence="8" id="KW-0170">Cobalt</keyword>
<keyword evidence="6" id="KW-0472">Membrane</keyword>
<dbReference type="GO" id="GO:0000272">
    <property type="term" value="P:polysaccharide catabolic process"/>
    <property type="evidence" value="ECO:0007669"/>
    <property type="project" value="UniProtKB-KW"/>
</dbReference>
<evidence type="ECO:0000256" key="8">
    <source>
        <dbReference type="ARBA" id="ARBA00023285"/>
    </source>
</evidence>
<evidence type="ECO:0000256" key="10">
    <source>
        <dbReference type="ARBA" id="ARBA00023316"/>
    </source>
</evidence>
<dbReference type="InterPro" id="IPR002509">
    <property type="entry name" value="NODB_dom"/>
</dbReference>
<evidence type="ECO:0000256" key="7">
    <source>
        <dbReference type="ARBA" id="ARBA00023277"/>
    </source>
</evidence>
<evidence type="ECO:0000256" key="14">
    <source>
        <dbReference type="SAM" id="MobiDB-lite"/>
    </source>
</evidence>
<comment type="caution">
    <text evidence="17">The sequence shown here is derived from an EMBL/GenBank/DDBJ whole genome shotgun (WGS) entry which is preliminary data.</text>
</comment>
<feature type="chain" id="PRO_5040227103" description="chitin deacetylase" evidence="15">
    <location>
        <begin position="28"/>
        <end position="424"/>
    </location>
</feature>
<evidence type="ECO:0000256" key="11">
    <source>
        <dbReference type="ARBA" id="ARBA00023326"/>
    </source>
</evidence>
<dbReference type="Proteomes" id="UP000807469">
    <property type="component" value="Unassembled WGS sequence"/>
</dbReference>
<dbReference type="EC" id="3.5.1.41" evidence="12"/>
<dbReference type="GO" id="GO:0004099">
    <property type="term" value="F:chitin deacetylase activity"/>
    <property type="evidence" value="ECO:0007669"/>
    <property type="project" value="UniProtKB-EC"/>
</dbReference>
<evidence type="ECO:0000256" key="15">
    <source>
        <dbReference type="SAM" id="SignalP"/>
    </source>
</evidence>
<dbReference type="AlphaFoldDB" id="A0A9P5YWV0"/>
<dbReference type="GO" id="GO:0098552">
    <property type="term" value="C:side of membrane"/>
    <property type="evidence" value="ECO:0007669"/>
    <property type="project" value="UniProtKB-KW"/>
</dbReference>
<feature type="domain" description="NodB homology" evidence="16">
    <location>
        <begin position="138"/>
        <end position="327"/>
    </location>
</feature>
<proteinExistence type="predicted"/>